<feature type="compositionally biased region" description="Low complexity" evidence="7">
    <location>
        <begin position="300"/>
        <end position="338"/>
    </location>
</feature>
<gene>
    <name evidence="9" type="ORF">EGW08_012261</name>
</gene>
<feature type="region of interest" description="Disordered" evidence="7">
    <location>
        <begin position="514"/>
        <end position="535"/>
    </location>
</feature>
<evidence type="ECO:0000256" key="4">
    <source>
        <dbReference type="ARBA" id="ARBA00023155"/>
    </source>
</evidence>
<dbReference type="OrthoDB" id="5399138at2759"/>
<feature type="compositionally biased region" description="Basic and acidic residues" evidence="7">
    <location>
        <begin position="246"/>
        <end position="272"/>
    </location>
</feature>
<feature type="compositionally biased region" description="Polar residues" evidence="7">
    <location>
        <begin position="283"/>
        <end position="299"/>
    </location>
</feature>
<dbReference type="SUPFAM" id="SSF46689">
    <property type="entry name" value="Homeodomain-like"/>
    <property type="match status" value="1"/>
</dbReference>
<dbReference type="CDD" id="cd00086">
    <property type="entry name" value="homeodomain"/>
    <property type="match status" value="1"/>
</dbReference>
<evidence type="ECO:0000256" key="7">
    <source>
        <dbReference type="SAM" id="MobiDB-lite"/>
    </source>
</evidence>
<feature type="region of interest" description="Disordered" evidence="7">
    <location>
        <begin position="102"/>
        <end position="430"/>
    </location>
</feature>
<dbReference type="GO" id="GO:0000978">
    <property type="term" value="F:RNA polymerase II cis-regulatory region sequence-specific DNA binding"/>
    <property type="evidence" value="ECO:0007669"/>
    <property type="project" value="TreeGrafter"/>
</dbReference>
<dbReference type="STRING" id="188477.A0A433TEI7"/>
<dbReference type="InterPro" id="IPR017970">
    <property type="entry name" value="Homeobox_CS"/>
</dbReference>
<name>A0A433TEI7_ELYCH</name>
<dbReference type="FunFam" id="1.10.10.60:FF:000003">
    <property type="entry name" value="Iroquois-class homeobox protein IRX"/>
    <property type="match status" value="1"/>
</dbReference>
<feature type="compositionally biased region" description="Polar residues" evidence="7">
    <location>
        <begin position="206"/>
        <end position="217"/>
    </location>
</feature>
<feature type="non-terminal residue" evidence="9">
    <location>
        <position position="1"/>
    </location>
</feature>
<dbReference type="GO" id="GO:0000981">
    <property type="term" value="F:DNA-binding transcription factor activity, RNA polymerase II-specific"/>
    <property type="evidence" value="ECO:0007669"/>
    <property type="project" value="InterPro"/>
</dbReference>
<dbReference type="Pfam" id="PF05920">
    <property type="entry name" value="Homeobox_KN"/>
    <property type="match status" value="1"/>
</dbReference>
<evidence type="ECO:0000256" key="5">
    <source>
        <dbReference type="ARBA" id="ARBA00023242"/>
    </source>
</evidence>
<accession>A0A433TEI7</accession>
<feature type="compositionally biased region" description="Low complexity" evidence="7">
    <location>
        <begin position="350"/>
        <end position="367"/>
    </location>
</feature>
<evidence type="ECO:0000313" key="9">
    <source>
        <dbReference type="EMBL" id="RUS79960.1"/>
    </source>
</evidence>
<dbReference type="PROSITE" id="PS50071">
    <property type="entry name" value="HOMEOBOX_2"/>
    <property type="match status" value="1"/>
</dbReference>
<evidence type="ECO:0000256" key="2">
    <source>
        <dbReference type="ARBA" id="ARBA00008446"/>
    </source>
</evidence>
<feature type="compositionally biased region" description="Acidic residues" evidence="7">
    <location>
        <begin position="115"/>
        <end position="128"/>
    </location>
</feature>
<dbReference type="EMBL" id="RQTK01000418">
    <property type="protein sequence ID" value="RUS79960.1"/>
    <property type="molecule type" value="Genomic_DNA"/>
</dbReference>
<dbReference type="InterPro" id="IPR008422">
    <property type="entry name" value="KN_HD"/>
</dbReference>
<feature type="compositionally biased region" description="Basic and acidic residues" evidence="7">
    <location>
        <begin position="173"/>
        <end position="182"/>
    </location>
</feature>
<evidence type="ECO:0000256" key="1">
    <source>
        <dbReference type="ARBA" id="ARBA00004123"/>
    </source>
</evidence>
<dbReference type="Gene3D" id="1.10.10.60">
    <property type="entry name" value="Homeodomain-like"/>
    <property type="match status" value="1"/>
</dbReference>
<dbReference type="GO" id="GO:0005634">
    <property type="term" value="C:nucleus"/>
    <property type="evidence" value="ECO:0007669"/>
    <property type="project" value="UniProtKB-SubCell"/>
</dbReference>
<evidence type="ECO:0000313" key="10">
    <source>
        <dbReference type="Proteomes" id="UP000271974"/>
    </source>
</evidence>
<comment type="similarity">
    <text evidence="2">Belongs to the TALE/IRO homeobox family.</text>
</comment>
<dbReference type="PROSITE" id="PS00027">
    <property type="entry name" value="HOMEOBOX_1"/>
    <property type="match status" value="1"/>
</dbReference>
<feature type="compositionally biased region" description="Low complexity" evidence="7">
    <location>
        <begin position="374"/>
        <end position="395"/>
    </location>
</feature>
<proteinExistence type="inferred from homology"/>
<comment type="caution">
    <text evidence="9">The sequence shown here is derived from an EMBL/GenBank/DDBJ whole genome shotgun (WGS) entry which is preliminary data.</text>
</comment>
<feature type="domain" description="Homeobox" evidence="8">
    <location>
        <begin position="48"/>
        <end position="101"/>
    </location>
</feature>
<dbReference type="PANTHER" id="PTHR11211">
    <property type="entry name" value="IROQUOIS-CLASS HOMEODOMAIN PROTEIN IRX"/>
    <property type="match status" value="1"/>
</dbReference>
<reference evidence="9 10" key="1">
    <citation type="submission" date="2019-01" db="EMBL/GenBank/DDBJ databases">
        <title>A draft genome assembly of the solar-powered sea slug Elysia chlorotica.</title>
        <authorList>
            <person name="Cai H."/>
            <person name="Li Q."/>
            <person name="Fang X."/>
            <person name="Li J."/>
            <person name="Curtis N.E."/>
            <person name="Altenburger A."/>
            <person name="Shibata T."/>
            <person name="Feng M."/>
            <person name="Maeda T."/>
            <person name="Schwartz J.A."/>
            <person name="Shigenobu S."/>
            <person name="Lundholm N."/>
            <person name="Nishiyama T."/>
            <person name="Yang H."/>
            <person name="Hasebe M."/>
            <person name="Li S."/>
            <person name="Pierce S.K."/>
            <person name="Wang J."/>
        </authorList>
    </citation>
    <scope>NUCLEOTIDE SEQUENCE [LARGE SCALE GENOMIC DNA]</scope>
    <source>
        <strain evidence="9">EC2010</strain>
        <tissue evidence="9">Whole organism of an adult</tissue>
    </source>
</reference>
<dbReference type="Proteomes" id="UP000271974">
    <property type="component" value="Unassembled WGS sequence"/>
</dbReference>
<dbReference type="InterPro" id="IPR001356">
    <property type="entry name" value="HD"/>
</dbReference>
<keyword evidence="10" id="KW-1185">Reference proteome</keyword>
<feature type="DNA-binding region" description="Homeobox" evidence="6">
    <location>
        <begin position="50"/>
        <end position="102"/>
    </location>
</feature>
<organism evidence="9 10">
    <name type="scientific">Elysia chlorotica</name>
    <name type="common">Eastern emerald elysia</name>
    <name type="synonym">Sea slug</name>
    <dbReference type="NCBI Taxonomy" id="188477"/>
    <lineage>
        <taxon>Eukaryota</taxon>
        <taxon>Metazoa</taxon>
        <taxon>Spiralia</taxon>
        <taxon>Lophotrochozoa</taxon>
        <taxon>Mollusca</taxon>
        <taxon>Gastropoda</taxon>
        <taxon>Heterobranchia</taxon>
        <taxon>Euthyneura</taxon>
        <taxon>Panpulmonata</taxon>
        <taxon>Sacoglossa</taxon>
        <taxon>Placobranchoidea</taxon>
        <taxon>Plakobranchidae</taxon>
        <taxon>Elysia</taxon>
    </lineage>
</organism>
<keyword evidence="3 6" id="KW-0238">DNA-binding</keyword>
<dbReference type="PANTHER" id="PTHR11211:SF40">
    <property type="entry name" value="MIRROR, ISOFORM C"/>
    <property type="match status" value="1"/>
</dbReference>
<dbReference type="GO" id="GO:0030182">
    <property type="term" value="P:neuron differentiation"/>
    <property type="evidence" value="ECO:0007669"/>
    <property type="project" value="TreeGrafter"/>
</dbReference>
<protein>
    <recommendedName>
        <fullName evidence="8">Homeobox domain-containing protein</fullName>
    </recommendedName>
</protein>
<dbReference type="AlphaFoldDB" id="A0A433TEI7"/>
<keyword evidence="5 6" id="KW-0539">Nucleus</keyword>
<sequence>SAFYSPLGTSPYDLKESAEAWRTLAASQPGFPYDPMALYPYGPGKNATRENTNTLKAWLYEHRKNPYPTKGEKIMLAIITKMTLTQVSTWFANARRRLKKENKMTWSPRNRSEDGSDDVDNNEDDDDCGAAGEASRRRDAMTPTHDLDMASSKPSSPLLSPDSDHHHSHHRPPLKERIIRVDVDEDEDDDDDFDDDDTPRHLHGDSSIQEMETSADSLRSRHRLLSPHDDFRGTLGRPALSSSSISRDRSPLREDSSRRSHSSSQEHSDRRSPIFTGDPRKSPVTSQQRPGVASPTSSCASGSDARRSSPPAAGSPSLTSPSASSSTAPATSTPTTRPKIWSISDVINCTSSSSSSTSSSASTISSSSHHHHSPSAIVSSSAGLPSSLLSSPTSHPHARAMPSFLPPPSSPHQRAHHGAPHPQPGFFFLPPGAHWPPSAAAAAAAARFAGFGGAGYPLSLSHPTLSYPYGLGQPGSAAVAAAAVAATRAGLEAQAQAAHLAAAARAAAHAAEGGGAASRLAQREDSAHQPHGSTAFSRLEASRALFSPAREADGIRSQALLPPRAIVDSSI</sequence>
<dbReference type="SMART" id="SM00389">
    <property type="entry name" value="HOX"/>
    <property type="match status" value="1"/>
</dbReference>
<keyword evidence="4 6" id="KW-0371">Homeobox</keyword>
<feature type="compositionally biased region" description="Acidic residues" evidence="7">
    <location>
        <begin position="183"/>
        <end position="197"/>
    </location>
</feature>
<evidence type="ECO:0000259" key="8">
    <source>
        <dbReference type="PROSITE" id="PS50071"/>
    </source>
</evidence>
<evidence type="ECO:0000256" key="6">
    <source>
        <dbReference type="PROSITE-ProRule" id="PRU00108"/>
    </source>
</evidence>
<dbReference type="GO" id="GO:0048468">
    <property type="term" value="P:cell development"/>
    <property type="evidence" value="ECO:0007669"/>
    <property type="project" value="TreeGrafter"/>
</dbReference>
<feature type="compositionally biased region" description="Low complexity" evidence="7">
    <location>
        <begin position="151"/>
        <end position="161"/>
    </location>
</feature>
<dbReference type="InterPro" id="IPR009057">
    <property type="entry name" value="Homeodomain-like_sf"/>
</dbReference>
<feature type="compositionally biased region" description="Basic and acidic residues" evidence="7">
    <location>
        <begin position="134"/>
        <end position="148"/>
    </location>
</feature>
<comment type="subcellular location">
    <subcellularLocation>
        <location evidence="1 6">Nucleus</location>
    </subcellularLocation>
</comment>
<evidence type="ECO:0000256" key="3">
    <source>
        <dbReference type="ARBA" id="ARBA00023125"/>
    </source>
</evidence>